<dbReference type="FunFam" id="2.10.50.30:FF:000004">
    <property type="entry name" value="Taste receptor type 1 member 3-like protein"/>
    <property type="match status" value="1"/>
</dbReference>
<evidence type="ECO:0000256" key="12">
    <source>
        <dbReference type="ARBA" id="ARBA00040705"/>
    </source>
</evidence>
<organism evidence="15 16">
    <name type="scientific">Hippocampus comes</name>
    <name type="common">Tiger tail seahorse</name>
    <dbReference type="NCBI Taxonomy" id="109280"/>
    <lineage>
        <taxon>Eukaryota</taxon>
        <taxon>Metazoa</taxon>
        <taxon>Chordata</taxon>
        <taxon>Craniata</taxon>
        <taxon>Vertebrata</taxon>
        <taxon>Euteleostomi</taxon>
        <taxon>Actinopterygii</taxon>
        <taxon>Neopterygii</taxon>
        <taxon>Teleostei</taxon>
        <taxon>Neoteleostei</taxon>
        <taxon>Acanthomorphata</taxon>
        <taxon>Syngnathiaria</taxon>
        <taxon>Syngnathiformes</taxon>
        <taxon>Syngnathoidei</taxon>
        <taxon>Syngnathidae</taxon>
        <taxon>Hippocampus</taxon>
    </lineage>
</organism>
<feature type="transmembrane region" description="Helical" evidence="13">
    <location>
        <begin position="769"/>
        <end position="789"/>
    </location>
</feature>
<feature type="transmembrane region" description="Helical" evidence="13">
    <location>
        <begin position="658"/>
        <end position="676"/>
    </location>
</feature>
<evidence type="ECO:0000256" key="5">
    <source>
        <dbReference type="ARBA" id="ARBA00022989"/>
    </source>
</evidence>
<dbReference type="Gene3D" id="3.40.50.2300">
    <property type="match status" value="2"/>
</dbReference>
<dbReference type="PRINTS" id="PR00248">
    <property type="entry name" value="GPCRMGR"/>
</dbReference>
<evidence type="ECO:0000256" key="6">
    <source>
        <dbReference type="ARBA" id="ARBA00023040"/>
    </source>
</evidence>
<dbReference type="InterPro" id="IPR000068">
    <property type="entry name" value="GPCR_3_Ca_sens_rcpt-rel"/>
</dbReference>
<dbReference type="InterPro" id="IPR017978">
    <property type="entry name" value="GPCR_3_C"/>
</dbReference>
<feature type="transmembrane region" description="Helical" evidence="13">
    <location>
        <begin position="614"/>
        <end position="637"/>
    </location>
</feature>
<dbReference type="OMA" id="FHLCCYD"/>
<proteinExistence type="inferred from homology"/>
<keyword evidence="6" id="KW-0297">G-protein coupled receptor</keyword>
<dbReference type="CDD" id="cd06363">
    <property type="entry name" value="PBP1_taste_receptor"/>
    <property type="match status" value="1"/>
</dbReference>
<feature type="transmembrane region" description="Helical" evidence="13">
    <location>
        <begin position="545"/>
        <end position="568"/>
    </location>
</feature>
<dbReference type="GO" id="GO:0050917">
    <property type="term" value="P:sensory perception of umami taste"/>
    <property type="evidence" value="ECO:0007669"/>
    <property type="project" value="TreeGrafter"/>
</dbReference>
<dbReference type="PROSITE" id="PS50259">
    <property type="entry name" value="G_PROTEIN_RECEP_F3_4"/>
    <property type="match status" value="1"/>
</dbReference>
<evidence type="ECO:0000256" key="9">
    <source>
        <dbReference type="ARBA" id="ARBA00023180"/>
    </source>
</evidence>
<dbReference type="GeneTree" id="ENSGT00940000160679"/>
<comment type="similarity">
    <text evidence="11">Belongs to the G-protein coupled receptor 3 family. TAS1R subfamily.</text>
</comment>
<comment type="subcellular location">
    <subcellularLocation>
        <location evidence="1">Cell membrane</location>
        <topology evidence="1">Multi-pass membrane protein</topology>
    </subcellularLocation>
</comment>
<reference evidence="15" key="1">
    <citation type="submission" date="2025-08" db="UniProtKB">
        <authorList>
            <consortium name="Ensembl"/>
        </authorList>
    </citation>
    <scope>IDENTIFICATION</scope>
</reference>
<dbReference type="Pfam" id="PF00003">
    <property type="entry name" value="7tm_3"/>
    <property type="match status" value="1"/>
</dbReference>
<keyword evidence="2" id="KW-1003">Cell membrane</keyword>
<evidence type="ECO:0000256" key="4">
    <source>
        <dbReference type="ARBA" id="ARBA00022729"/>
    </source>
</evidence>
<keyword evidence="10" id="KW-0807">Transducer</keyword>
<evidence type="ECO:0000256" key="7">
    <source>
        <dbReference type="ARBA" id="ARBA00023136"/>
    </source>
</evidence>
<dbReference type="InterPro" id="IPR000337">
    <property type="entry name" value="GPCR_3"/>
</dbReference>
<accession>A0A3Q2ZAG6</accession>
<dbReference type="CDD" id="cd15290">
    <property type="entry name" value="7tmC_TAS1R3"/>
    <property type="match status" value="1"/>
</dbReference>
<dbReference type="AlphaFoldDB" id="A0A3Q2ZAG6"/>
<dbReference type="InterPro" id="IPR001828">
    <property type="entry name" value="ANF_lig-bd_rcpt"/>
</dbReference>
<evidence type="ECO:0000256" key="2">
    <source>
        <dbReference type="ARBA" id="ARBA00022475"/>
    </source>
</evidence>
<keyword evidence="5 13" id="KW-1133">Transmembrane helix</keyword>
<dbReference type="Pfam" id="PF01094">
    <property type="entry name" value="ANF_receptor"/>
    <property type="match status" value="1"/>
</dbReference>
<dbReference type="Pfam" id="PF07562">
    <property type="entry name" value="NCD3G"/>
    <property type="match status" value="1"/>
</dbReference>
<feature type="transmembrane region" description="Helical" evidence="13">
    <location>
        <begin position="742"/>
        <end position="763"/>
    </location>
</feature>
<feature type="domain" description="G-protein coupled receptors family 3 profile" evidence="14">
    <location>
        <begin position="563"/>
        <end position="805"/>
    </location>
</feature>
<evidence type="ECO:0000259" key="14">
    <source>
        <dbReference type="PROSITE" id="PS50259"/>
    </source>
</evidence>
<dbReference type="Ensembl" id="ENSHCOT00000028472.1">
    <property type="protein sequence ID" value="ENSHCOP00000027945.1"/>
    <property type="gene ID" value="ENSHCOG00000020192.1"/>
</dbReference>
<dbReference type="GO" id="GO:0050916">
    <property type="term" value="P:sensory perception of sweet taste"/>
    <property type="evidence" value="ECO:0007669"/>
    <property type="project" value="TreeGrafter"/>
</dbReference>
<protein>
    <recommendedName>
        <fullName evidence="12">Taste receptor type 1 member 3</fullName>
    </recommendedName>
</protein>
<dbReference type="GO" id="GO:0005886">
    <property type="term" value="C:plasma membrane"/>
    <property type="evidence" value="ECO:0007669"/>
    <property type="project" value="UniProtKB-SubCell"/>
</dbReference>
<evidence type="ECO:0000256" key="3">
    <source>
        <dbReference type="ARBA" id="ARBA00022692"/>
    </source>
</evidence>
<feature type="transmembrane region" description="Helical" evidence="13">
    <location>
        <begin position="580"/>
        <end position="602"/>
    </location>
</feature>
<dbReference type="GO" id="GO:0004930">
    <property type="term" value="F:G protein-coupled receptor activity"/>
    <property type="evidence" value="ECO:0007669"/>
    <property type="project" value="UniProtKB-KW"/>
</dbReference>
<evidence type="ECO:0000256" key="13">
    <source>
        <dbReference type="SAM" id="Phobius"/>
    </source>
</evidence>
<evidence type="ECO:0000313" key="16">
    <source>
        <dbReference type="Proteomes" id="UP000264820"/>
    </source>
</evidence>
<dbReference type="STRING" id="109280.ENSHCOP00000027945"/>
<keyword evidence="4" id="KW-0732">Signal</keyword>
<dbReference type="InterPro" id="IPR011500">
    <property type="entry name" value="GPCR_3_9-Cys_dom"/>
</dbReference>
<evidence type="ECO:0000313" key="15">
    <source>
        <dbReference type="Ensembl" id="ENSHCOP00000027945.1"/>
    </source>
</evidence>
<evidence type="ECO:0000256" key="11">
    <source>
        <dbReference type="ARBA" id="ARBA00038492"/>
    </source>
</evidence>
<evidence type="ECO:0000256" key="8">
    <source>
        <dbReference type="ARBA" id="ARBA00023170"/>
    </source>
</evidence>
<feature type="transmembrane region" description="Helical" evidence="13">
    <location>
        <begin position="696"/>
        <end position="721"/>
    </location>
</feature>
<name>A0A3Q2ZAG6_HIPCM</name>
<evidence type="ECO:0000256" key="10">
    <source>
        <dbReference type="ARBA" id="ARBA00023224"/>
    </source>
</evidence>
<sequence length="827" mass="91570">MFASCPLNISTSLFNLSGDIMLGGLFSINQLTSNLSQRTEPNDISCESLNELELGLAVVMKYTVDDVNANQALLPGIKLGYEIHDTCKQTAVVVRPTISFLTAKNSGELSVECNYTDYETSVVAVIGPFNSEMVSVIGKVLGFFLMPQISFGATSDKFSDKRVYPSFFRTVPSDTWQVNAIVLLLKEFSWNWVAVVGSDEEYGQQGAQEFTKKAETTSTCVAYQGMIPVYTDPVKAVKNIVDNIQATNVKVVLVFSLPDPAEVFFKEVIKRKIKGVWIASASWVVHNRLTSIPDIQTIGTIIGFTYKTQTLDLLPAYTEALFTKLSEEKKTSSDAQKLNDPCPKCWNLSPANMSLVMNAAVQRASFSVYAAIYSVAQSLHNMLGCNTTTCKWDAETRILPWKLLRVLQNTSFDINGKHLVFDSSGNPNMGYGVIEWIWTDSHLDFRVVGSFDEDLSINKSLIKWHTENSQVPESTCSAACGIGQVRRVKGFHSCCFDCIDCLPGTYQANKEDIQCTPCPKGQWSHTLSTNCTEPTFDVLSWDKPAALHLALGGALLLLCQVGVAVVLLRHWRTPMVAASGGPLAFVVLFSLMGACLSLALFLGQPGDALCHLQLPLISIFQTIALSVIAAISLQIFIIAEFHDKAASHLQTLRGPACWLFLIICCAVQAGFCGWFIQEGPSLSEHVAHMEINFLRAFLSCPVIPMVGLALMQGLNVLMALMSFMCTFMATKPPHQYYLARDITFSTLIYCMIWVTFIPIYMGMNERNRYTILISFNMVSNFGLVAAYYFPKCYLLLRKPELNTLEFFCTFLEGAMPANEDPQPQQAH</sequence>
<keyword evidence="3 13" id="KW-0812">Transmembrane</keyword>
<dbReference type="InterPro" id="IPR028082">
    <property type="entry name" value="Peripla_BP_I"/>
</dbReference>
<keyword evidence="8" id="KW-0675">Receptor</keyword>
<dbReference type="Gene3D" id="2.10.50.30">
    <property type="entry name" value="GPCR, family 3, nine cysteines domain"/>
    <property type="match status" value="1"/>
</dbReference>
<keyword evidence="9" id="KW-0325">Glycoprotein</keyword>
<dbReference type="Proteomes" id="UP000264820">
    <property type="component" value="Unplaced"/>
</dbReference>
<dbReference type="InterPro" id="IPR038550">
    <property type="entry name" value="GPCR_3_9-Cys_sf"/>
</dbReference>
<keyword evidence="7 13" id="KW-0472">Membrane</keyword>
<dbReference type="PANTHER" id="PTHR24061">
    <property type="entry name" value="CALCIUM-SENSING RECEPTOR-RELATED"/>
    <property type="match status" value="1"/>
</dbReference>
<reference evidence="15" key="2">
    <citation type="submission" date="2025-09" db="UniProtKB">
        <authorList>
            <consortium name="Ensembl"/>
        </authorList>
    </citation>
    <scope>IDENTIFICATION</scope>
</reference>
<dbReference type="FunFam" id="3.40.50.2300:FF:000016">
    <property type="entry name" value="Taste 1 receptor member 2"/>
    <property type="match status" value="1"/>
</dbReference>
<evidence type="ECO:0000256" key="1">
    <source>
        <dbReference type="ARBA" id="ARBA00004651"/>
    </source>
</evidence>
<dbReference type="SUPFAM" id="SSF53822">
    <property type="entry name" value="Periplasmic binding protein-like I"/>
    <property type="match status" value="1"/>
</dbReference>
<keyword evidence="16" id="KW-1185">Reference proteome</keyword>
<dbReference type="PANTHER" id="PTHR24061:SF435">
    <property type="entry name" value="TASTE RECEPTOR TYPE 1 MEMBER 3"/>
    <property type="match status" value="1"/>
</dbReference>